<sequence>MVYPWRCEVNIIIYGTRKCRNTQKALRFFKERRIPVQFFDLTERPFSPGEARKIAQALGDDVIDTESRLYRERLAFMEVSPEELLLEYPGAVRTPVVREGARITAGYVPEVWSSWLA</sequence>
<evidence type="ECO:0000256" key="1">
    <source>
        <dbReference type="ARBA" id="ARBA00007198"/>
    </source>
</evidence>
<dbReference type="eggNOG" id="COG1393">
    <property type="taxonomic scope" value="Bacteria"/>
</dbReference>
<dbReference type="InterPro" id="IPR036249">
    <property type="entry name" value="Thioredoxin-like_sf"/>
</dbReference>
<comment type="similarity">
    <text evidence="1 2">Belongs to the ArsC family.</text>
</comment>
<evidence type="ECO:0000256" key="2">
    <source>
        <dbReference type="PROSITE-ProRule" id="PRU01282"/>
    </source>
</evidence>
<gene>
    <name evidence="3" type="ordered locus">STHERM_c06840</name>
</gene>
<dbReference type="PANTHER" id="PTHR30041">
    <property type="entry name" value="ARSENATE REDUCTASE"/>
    <property type="match status" value="1"/>
</dbReference>
<dbReference type="KEGG" id="sta:STHERM_c06840"/>
<proteinExistence type="inferred from homology"/>
<dbReference type="AlphaFoldDB" id="E0RRE1"/>
<name>E0RRE1_WINT6</name>
<dbReference type="Gene3D" id="3.40.30.10">
    <property type="entry name" value="Glutaredoxin"/>
    <property type="match status" value="1"/>
</dbReference>
<reference evidence="3 4" key="2">
    <citation type="journal article" date="2010" name="J. Bacteriol.">
        <title>Genome sequence of the polysaccharide-degrading, thermophilic anaerobe Spirochaeta thermophila DSM 6192.</title>
        <authorList>
            <person name="Angelov A."/>
            <person name="Liebl S."/>
            <person name="Ballschmiter M."/>
            <person name="Bomeke M."/>
            <person name="Lehmann R."/>
            <person name="Liesegang H."/>
            <person name="Daniel R."/>
            <person name="Liebl W."/>
        </authorList>
    </citation>
    <scope>NUCLEOTIDE SEQUENCE [LARGE SCALE GENOMIC DNA]</scope>
    <source>
        <strain evidence="4">ATCC 49972 / DSM 6192 / RI 19.B1</strain>
    </source>
</reference>
<evidence type="ECO:0000313" key="4">
    <source>
        <dbReference type="Proteomes" id="UP000001296"/>
    </source>
</evidence>
<accession>E0RRE1</accession>
<dbReference type="InterPro" id="IPR006660">
    <property type="entry name" value="Arsenate_reductase-like"/>
</dbReference>
<reference key="1">
    <citation type="submission" date="2009-08" db="EMBL/GenBank/DDBJ databases">
        <title>The genome sequence of Spirochaeta thermophila DSM6192.</title>
        <authorList>
            <person name="Angelov A."/>
            <person name="Mientus M."/>
            <person name="Wittenberg S."/>
            <person name="Lehmann R."/>
            <person name="Liesegang H."/>
            <person name="Daniel R."/>
            <person name="Liebl W."/>
        </authorList>
    </citation>
    <scope>NUCLEOTIDE SEQUENCE</scope>
    <source>
        <strain>DSM 6192</strain>
    </source>
</reference>
<dbReference type="PANTHER" id="PTHR30041:SF8">
    <property type="entry name" value="PROTEIN YFFB"/>
    <property type="match status" value="1"/>
</dbReference>
<protein>
    <submittedName>
        <fullName evidence="3">Uncharacterized protein</fullName>
    </submittedName>
</protein>
<dbReference type="Proteomes" id="UP000001296">
    <property type="component" value="Chromosome"/>
</dbReference>
<organism evidence="3 4">
    <name type="scientific">Winmispira thermophila (strain ATCC 49972 / DSM 6192 / RI 19.B1)</name>
    <name type="common">Spirochaeta thermophila</name>
    <dbReference type="NCBI Taxonomy" id="665571"/>
    <lineage>
        <taxon>Bacteria</taxon>
        <taxon>Pseudomonadati</taxon>
        <taxon>Spirochaetota</taxon>
        <taxon>Spirochaetia</taxon>
        <taxon>Winmispirales</taxon>
        <taxon>Winmispiraceae</taxon>
        <taxon>Winmispira</taxon>
    </lineage>
</organism>
<dbReference type="PaxDb" id="665571-STHERM_c06840"/>
<dbReference type="PROSITE" id="PS51353">
    <property type="entry name" value="ARSC"/>
    <property type="match status" value="1"/>
</dbReference>
<evidence type="ECO:0000313" key="3">
    <source>
        <dbReference type="EMBL" id="ADN01642.1"/>
    </source>
</evidence>
<dbReference type="EMBL" id="CP001698">
    <property type="protein sequence ID" value="ADN01642.1"/>
    <property type="molecule type" value="Genomic_DNA"/>
</dbReference>
<dbReference type="HOGENOM" id="CLU_116644_2_3_12"/>
<dbReference type="SUPFAM" id="SSF52833">
    <property type="entry name" value="Thioredoxin-like"/>
    <property type="match status" value="1"/>
</dbReference>